<keyword evidence="1 5" id="KW-1003">Cell membrane</keyword>
<dbReference type="Pfam" id="PF02694">
    <property type="entry name" value="UPF0060"/>
    <property type="match status" value="1"/>
</dbReference>
<dbReference type="OrthoDB" id="123240at2"/>
<dbReference type="InterPro" id="IPR003844">
    <property type="entry name" value="UPF0060"/>
</dbReference>
<dbReference type="RefSeq" id="WP_100708545.1">
    <property type="nucleotide sequence ID" value="NZ_NPDR01000001.1"/>
</dbReference>
<keyword evidence="3 5" id="KW-1133">Transmembrane helix</keyword>
<dbReference type="InterPro" id="IPR037185">
    <property type="entry name" value="EmrE-like"/>
</dbReference>
<dbReference type="NCBIfam" id="NF002586">
    <property type="entry name" value="PRK02237.1"/>
    <property type="match status" value="1"/>
</dbReference>
<keyword evidence="2 5" id="KW-0812">Transmembrane</keyword>
<evidence type="ECO:0000256" key="4">
    <source>
        <dbReference type="ARBA" id="ARBA00023136"/>
    </source>
</evidence>
<comment type="subcellular location">
    <subcellularLocation>
        <location evidence="5">Cell membrane</location>
        <topology evidence="5">Multi-pass membrane protein</topology>
    </subcellularLocation>
</comment>
<reference evidence="6 7" key="1">
    <citation type="submission" date="2017-07" db="EMBL/GenBank/DDBJ databases">
        <title>Leptospira spp. isolated from tropical soils.</title>
        <authorList>
            <person name="Thibeaux R."/>
            <person name="Iraola G."/>
            <person name="Ferres I."/>
            <person name="Bierque E."/>
            <person name="Girault D."/>
            <person name="Soupe-Gilbert M.-E."/>
            <person name="Picardeau M."/>
            <person name="Goarant C."/>
        </authorList>
    </citation>
    <scope>NUCLEOTIDE SEQUENCE [LARGE SCALE GENOMIC DNA]</scope>
    <source>
        <strain evidence="6 7">FH4-C-A2</strain>
    </source>
</reference>
<evidence type="ECO:0000256" key="2">
    <source>
        <dbReference type="ARBA" id="ARBA00022692"/>
    </source>
</evidence>
<evidence type="ECO:0000256" key="3">
    <source>
        <dbReference type="ARBA" id="ARBA00022989"/>
    </source>
</evidence>
<dbReference type="AlphaFoldDB" id="A0A2M9YFY2"/>
<sequence>MEYFKSVMIFILAGFCEIGGGYLVWLWYKESKSVIYLIAGGLILALYGVVAALQPTSFGRVYATYGGFFIVMSLLWAWKMDEFQPDRYDIIGSMIALFGVAVIYYAPR</sequence>
<feature type="transmembrane region" description="Helical" evidence="5">
    <location>
        <begin position="34"/>
        <end position="53"/>
    </location>
</feature>
<protein>
    <submittedName>
        <fullName evidence="6">Uncharacterized protein</fullName>
    </submittedName>
</protein>
<accession>A0A2M9YFY2</accession>
<feature type="transmembrane region" description="Helical" evidence="5">
    <location>
        <begin position="60"/>
        <end position="78"/>
    </location>
</feature>
<dbReference type="Proteomes" id="UP000231926">
    <property type="component" value="Unassembled WGS sequence"/>
</dbReference>
<evidence type="ECO:0000313" key="6">
    <source>
        <dbReference type="EMBL" id="PJZ50434.1"/>
    </source>
</evidence>
<keyword evidence="4 5" id="KW-0472">Membrane</keyword>
<evidence type="ECO:0000256" key="5">
    <source>
        <dbReference type="HAMAP-Rule" id="MF_00010"/>
    </source>
</evidence>
<proteinExistence type="inferred from homology"/>
<keyword evidence="7" id="KW-1185">Reference proteome</keyword>
<dbReference type="GO" id="GO:0005886">
    <property type="term" value="C:plasma membrane"/>
    <property type="evidence" value="ECO:0007669"/>
    <property type="project" value="UniProtKB-SubCell"/>
</dbReference>
<dbReference type="SUPFAM" id="SSF103481">
    <property type="entry name" value="Multidrug resistance efflux transporter EmrE"/>
    <property type="match status" value="1"/>
</dbReference>
<name>A0A2M9YFY2_9LEPT</name>
<evidence type="ECO:0000256" key="1">
    <source>
        <dbReference type="ARBA" id="ARBA00022475"/>
    </source>
</evidence>
<comment type="similarity">
    <text evidence="5">Belongs to the UPF0060 family.</text>
</comment>
<evidence type="ECO:0000313" key="7">
    <source>
        <dbReference type="Proteomes" id="UP000231926"/>
    </source>
</evidence>
<dbReference type="PANTHER" id="PTHR36116:SF1">
    <property type="entry name" value="UPF0060 MEMBRANE PROTEIN YNFA"/>
    <property type="match status" value="1"/>
</dbReference>
<dbReference type="HAMAP" id="MF_00010">
    <property type="entry name" value="UPF0060"/>
    <property type="match status" value="1"/>
</dbReference>
<comment type="caution">
    <text evidence="6">The sequence shown here is derived from an EMBL/GenBank/DDBJ whole genome shotgun (WGS) entry which is preliminary data.</text>
</comment>
<dbReference type="PANTHER" id="PTHR36116">
    <property type="entry name" value="UPF0060 MEMBRANE PROTEIN YNFA"/>
    <property type="match status" value="1"/>
</dbReference>
<feature type="transmembrane region" description="Helical" evidence="5">
    <location>
        <begin position="90"/>
        <end position="107"/>
    </location>
</feature>
<dbReference type="EMBL" id="NPDR01000001">
    <property type="protein sequence ID" value="PJZ50434.1"/>
    <property type="molecule type" value="Genomic_DNA"/>
</dbReference>
<organism evidence="6 7">
    <name type="scientific">Leptospira saintgironsiae</name>
    <dbReference type="NCBI Taxonomy" id="2023183"/>
    <lineage>
        <taxon>Bacteria</taxon>
        <taxon>Pseudomonadati</taxon>
        <taxon>Spirochaetota</taxon>
        <taxon>Spirochaetia</taxon>
        <taxon>Leptospirales</taxon>
        <taxon>Leptospiraceae</taxon>
        <taxon>Leptospira</taxon>
    </lineage>
</organism>
<gene>
    <name evidence="6" type="ORF">CH362_01265</name>
</gene>
<feature type="transmembrane region" description="Helical" evidence="5">
    <location>
        <begin position="7"/>
        <end position="28"/>
    </location>
</feature>